<feature type="transmembrane region" description="Helical" evidence="1">
    <location>
        <begin position="19"/>
        <end position="37"/>
    </location>
</feature>
<evidence type="ECO:0000313" key="3">
    <source>
        <dbReference type="Proteomes" id="UP000182126"/>
    </source>
</evidence>
<dbReference type="AlphaFoldDB" id="A0A1H1W252"/>
<dbReference type="EMBL" id="LT629770">
    <property type="protein sequence ID" value="SDS91105.1"/>
    <property type="molecule type" value="Genomic_DNA"/>
</dbReference>
<feature type="transmembrane region" description="Helical" evidence="1">
    <location>
        <begin position="81"/>
        <end position="100"/>
    </location>
</feature>
<dbReference type="eggNOG" id="ENOG5033ZJS">
    <property type="taxonomic scope" value="Bacteria"/>
</dbReference>
<evidence type="ECO:0008006" key="4">
    <source>
        <dbReference type="Google" id="ProtNLM"/>
    </source>
</evidence>
<keyword evidence="1" id="KW-1133">Transmembrane helix</keyword>
<reference evidence="2 3" key="1">
    <citation type="submission" date="2016-10" db="EMBL/GenBank/DDBJ databases">
        <authorList>
            <person name="de Groot N.N."/>
        </authorList>
    </citation>
    <scope>NUCLEOTIDE SEQUENCE [LARGE SCALE GENOMIC DNA]</scope>
    <source>
        <strain evidence="2 3">DSM 15019</strain>
    </source>
</reference>
<name>A0A1H1W252_9MICO</name>
<dbReference type="Proteomes" id="UP000182126">
    <property type="component" value="Chromosome I"/>
</dbReference>
<evidence type="ECO:0000256" key="1">
    <source>
        <dbReference type="SAM" id="Phobius"/>
    </source>
</evidence>
<protein>
    <recommendedName>
        <fullName evidence="4">Fe-S protein</fullName>
    </recommendedName>
</protein>
<sequence length="131" mass="13857">MARNAALSYGEGMETLRHIVLFVHLIGFAVLFGAWAAQAFGGKRVFTRLMTIGMTIAAVAGLALAAPWGLPEGVEMNYAKIGTKLVILLAIGALLGIGTARQKRDQVVPPAVFWLVGILTAVNAAIAAIWR</sequence>
<feature type="transmembrane region" description="Helical" evidence="1">
    <location>
        <begin position="112"/>
        <end position="130"/>
    </location>
</feature>
<gene>
    <name evidence="2" type="ORF">SAMN04489809_2997</name>
</gene>
<organism evidence="2 3">
    <name type="scientific">Microbacterium paraoxydans</name>
    <dbReference type="NCBI Taxonomy" id="199592"/>
    <lineage>
        <taxon>Bacteria</taxon>
        <taxon>Bacillati</taxon>
        <taxon>Actinomycetota</taxon>
        <taxon>Actinomycetes</taxon>
        <taxon>Micrococcales</taxon>
        <taxon>Microbacteriaceae</taxon>
        <taxon>Microbacterium</taxon>
    </lineage>
</organism>
<evidence type="ECO:0000313" key="2">
    <source>
        <dbReference type="EMBL" id="SDS91105.1"/>
    </source>
</evidence>
<keyword evidence="1" id="KW-0812">Transmembrane</keyword>
<accession>A0A1H1W252</accession>
<proteinExistence type="predicted"/>
<feature type="transmembrane region" description="Helical" evidence="1">
    <location>
        <begin position="49"/>
        <end position="69"/>
    </location>
</feature>
<keyword evidence="1" id="KW-0472">Membrane</keyword>